<comment type="similarity">
    <text evidence="6">Belongs to the peptidase M48 family.</text>
</comment>
<dbReference type="GO" id="GO:0016020">
    <property type="term" value="C:membrane"/>
    <property type="evidence" value="ECO:0007669"/>
    <property type="project" value="TreeGrafter"/>
</dbReference>
<dbReference type="InterPro" id="IPR001915">
    <property type="entry name" value="Peptidase_M48"/>
</dbReference>
<feature type="compositionally biased region" description="Pro residues" evidence="7">
    <location>
        <begin position="52"/>
        <end position="66"/>
    </location>
</feature>
<protein>
    <submittedName>
        <fullName evidence="9">Peptidase family M48</fullName>
    </submittedName>
</protein>
<keyword evidence="1 6" id="KW-0645">Protease</keyword>
<dbReference type="GO" id="GO:0051603">
    <property type="term" value="P:proteolysis involved in protein catabolic process"/>
    <property type="evidence" value="ECO:0007669"/>
    <property type="project" value="TreeGrafter"/>
</dbReference>
<dbReference type="GO" id="GO:0004222">
    <property type="term" value="F:metalloendopeptidase activity"/>
    <property type="evidence" value="ECO:0007669"/>
    <property type="project" value="InterPro"/>
</dbReference>
<keyword evidence="10" id="KW-1185">Reference proteome</keyword>
<keyword evidence="4 6" id="KW-0862">Zinc</keyword>
<sequence>MTAAMTPRGETNRRATAAAGALSRGWRGLVPALAGVALLAGCAVTPAGAPLPPGPAPTPAPTPVTAPAPTRTDTPPTARGAAMAFVSVIRAMEPAVERECVQRRRAPINCDFQFVVDDRPGMEPNAFQTLDRNGRPVIGFTLSLIAATRNTDELAFVVGHEASHHILNHIDQKSGAATAGAVILSGIAAASGADPASIRAAQQMGAQFGARYYSKEWELEADYLGAIVALNAGYDPVRGAQFFARIPDPGDKILGSHPSRAQRQARVAQAVADVASGAAR</sequence>
<evidence type="ECO:0000313" key="9">
    <source>
        <dbReference type="EMBL" id="SDW20977.1"/>
    </source>
</evidence>
<dbReference type="InterPro" id="IPR051156">
    <property type="entry name" value="Mito/Outer_Membr_Metalloprot"/>
</dbReference>
<comment type="cofactor">
    <cofactor evidence="6">
        <name>Zn(2+)</name>
        <dbReference type="ChEBI" id="CHEBI:29105"/>
    </cofactor>
    <text evidence="6">Binds 1 zinc ion per subunit.</text>
</comment>
<dbReference type="RefSeq" id="WP_244507306.1">
    <property type="nucleotide sequence ID" value="NZ_FNNA01000001.1"/>
</dbReference>
<evidence type="ECO:0000313" key="10">
    <source>
        <dbReference type="Proteomes" id="UP000182944"/>
    </source>
</evidence>
<gene>
    <name evidence="9" type="ORF">SAMN05444276_101405</name>
</gene>
<feature type="region of interest" description="Disordered" evidence="7">
    <location>
        <begin position="52"/>
        <end position="76"/>
    </location>
</feature>
<evidence type="ECO:0000256" key="2">
    <source>
        <dbReference type="ARBA" id="ARBA00022723"/>
    </source>
</evidence>
<evidence type="ECO:0000259" key="8">
    <source>
        <dbReference type="Pfam" id="PF01435"/>
    </source>
</evidence>
<dbReference type="Gene3D" id="3.30.2010.10">
    <property type="entry name" value="Metalloproteases ('zincins'), catalytic domain"/>
    <property type="match status" value="1"/>
</dbReference>
<dbReference type="PANTHER" id="PTHR22726">
    <property type="entry name" value="METALLOENDOPEPTIDASE OMA1"/>
    <property type="match status" value="1"/>
</dbReference>
<feature type="compositionally biased region" description="Low complexity" evidence="7">
    <location>
        <begin position="67"/>
        <end position="76"/>
    </location>
</feature>
<evidence type="ECO:0000256" key="5">
    <source>
        <dbReference type="ARBA" id="ARBA00023049"/>
    </source>
</evidence>
<evidence type="ECO:0000256" key="4">
    <source>
        <dbReference type="ARBA" id="ARBA00022833"/>
    </source>
</evidence>
<name>A0A1H2RNN5_9RHOB</name>
<evidence type="ECO:0000256" key="7">
    <source>
        <dbReference type="SAM" id="MobiDB-lite"/>
    </source>
</evidence>
<keyword evidence="5 6" id="KW-0482">Metalloprotease</keyword>
<dbReference type="Proteomes" id="UP000182944">
    <property type="component" value="Unassembled WGS sequence"/>
</dbReference>
<dbReference type="AlphaFoldDB" id="A0A1H2RNN5"/>
<dbReference type="PANTHER" id="PTHR22726:SF1">
    <property type="entry name" value="METALLOENDOPEPTIDASE OMA1, MITOCHONDRIAL"/>
    <property type="match status" value="1"/>
</dbReference>
<dbReference type="Pfam" id="PF01435">
    <property type="entry name" value="Peptidase_M48"/>
    <property type="match status" value="1"/>
</dbReference>
<dbReference type="EMBL" id="FNNA01000001">
    <property type="protein sequence ID" value="SDW20977.1"/>
    <property type="molecule type" value="Genomic_DNA"/>
</dbReference>
<evidence type="ECO:0000256" key="1">
    <source>
        <dbReference type="ARBA" id="ARBA00022670"/>
    </source>
</evidence>
<keyword evidence="3 6" id="KW-0378">Hydrolase</keyword>
<evidence type="ECO:0000256" key="6">
    <source>
        <dbReference type="RuleBase" id="RU003983"/>
    </source>
</evidence>
<dbReference type="STRING" id="1545044.SAMN05444276_101405"/>
<evidence type="ECO:0000256" key="3">
    <source>
        <dbReference type="ARBA" id="ARBA00022801"/>
    </source>
</evidence>
<dbReference type="GO" id="GO:0046872">
    <property type="term" value="F:metal ion binding"/>
    <property type="evidence" value="ECO:0007669"/>
    <property type="project" value="UniProtKB-KW"/>
</dbReference>
<organism evidence="9 10">
    <name type="scientific">Paracoccus sanguinis</name>
    <dbReference type="NCBI Taxonomy" id="1545044"/>
    <lineage>
        <taxon>Bacteria</taxon>
        <taxon>Pseudomonadati</taxon>
        <taxon>Pseudomonadota</taxon>
        <taxon>Alphaproteobacteria</taxon>
        <taxon>Rhodobacterales</taxon>
        <taxon>Paracoccaceae</taxon>
        <taxon>Paracoccus</taxon>
    </lineage>
</organism>
<reference evidence="10" key="1">
    <citation type="submission" date="2016-10" db="EMBL/GenBank/DDBJ databases">
        <authorList>
            <person name="Varghese N."/>
            <person name="Submissions S."/>
        </authorList>
    </citation>
    <scope>NUCLEOTIDE SEQUENCE [LARGE SCALE GENOMIC DNA]</scope>
    <source>
        <strain evidence="10">DSM 29303</strain>
    </source>
</reference>
<feature type="domain" description="Peptidase M48" evidence="8">
    <location>
        <begin position="112"/>
        <end position="267"/>
    </location>
</feature>
<accession>A0A1H2RNN5</accession>
<keyword evidence="2" id="KW-0479">Metal-binding</keyword>
<proteinExistence type="inferred from homology"/>